<evidence type="ECO:0000256" key="1">
    <source>
        <dbReference type="ARBA" id="ARBA00004141"/>
    </source>
</evidence>
<dbReference type="Pfam" id="PF00122">
    <property type="entry name" value="E1-E2_ATPase"/>
    <property type="match status" value="1"/>
</dbReference>
<name>A0A4Y1ZDG5_9BACL</name>
<dbReference type="Gene3D" id="2.70.150.10">
    <property type="entry name" value="Calcium-transporting ATPase, cytoplasmic transduction domain A"/>
    <property type="match status" value="1"/>
</dbReference>
<dbReference type="GO" id="GO:0005524">
    <property type="term" value="F:ATP binding"/>
    <property type="evidence" value="ECO:0007669"/>
    <property type="project" value="UniProtKB-KW"/>
</dbReference>
<dbReference type="NCBIfam" id="TIGR01494">
    <property type="entry name" value="ATPase_P-type"/>
    <property type="match status" value="1"/>
</dbReference>
<dbReference type="GO" id="GO:0016887">
    <property type="term" value="F:ATP hydrolysis activity"/>
    <property type="evidence" value="ECO:0007669"/>
    <property type="project" value="InterPro"/>
</dbReference>
<keyword evidence="4" id="KW-0812">Transmembrane</keyword>
<dbReference type="Pfam" id="PF00690">
    <property type="entry name" value="Cation_ATPase_N"/>
    <property type="match status" value="1"/>
</dbReference>
<dbReference type="PANTHER" id="PTHR42861">
    <property type="entry name" value="CALCIUM-TRANSPORTING ATPASE"/>
    <property type="match status" value="1"/>
</dbReference>
<dbReference type="InterPro" id="IPR008250">
    <property type="entry name" value="ATPase_P-typ_transduc_dom_A_sf"/>
</dbReference>
<evidence type="ECO:0000259" key="5">
    <source>
        <dbReference type="SMART" id="SM00831"/>
    </source>
</evidence>
<dbReference type="GO" id="GO:0016020">
    <property type="term" value="C:membrane"/>
    <property type="evidence" value="ECO:0007669"/>
    <property type="project" value="UniProtKB-SubCell"/>
</dbReference>
<keyword evidence="4" id="KW-1133">Transmembrane helix</keyword>
<evidence type="ECO:0000313" key="7">
    <source>
        <dbReference type="Proteomes" id="UP000319716"/>
    </source>
</evidence>
<dbReference type="SUPFAM" id="SSF81665">
    <property type="entry name" value="Calcium ATPase, transmembrane domain M"/>
    <property type="match status" value="1"/>
</dbReference>
<evidence type="ECO:0000313" key="6">
    <source>
        <dbReference type="EMBL" id="GAY76638.1"/>
    </source>
</evidence>
<feature type="transmembrane region" description="Helical" evidence="4">
    <location>
        <begin position="88"/>
        <end position="104"/>
    </location>
</feature>
<feature type="transmembrane region" description="Helical" evidence="4">
    <location>
        <begin position="56"/>
        <end position="82"/>
    </location>
</feature>
<accession>A0A4Y1ZDG5</accession>
<feature type="domain" description="Cation-transporting P-type ATPase N-terminal" evidence="5">
    <location>
        <begin position="10"/>
        <end position="84"/>
    </location>
</feature>
<evidence type="ECO:0000256" key="4">
    <source>
        <dbReference type="SAM" id="Phobius"/>
    </source>
</evidence>
<comment type="caution">
    <text evidence="6">The sequence shown here is derived from an EMBL/GenBank/DDBJ whole genome shotgun (WGS) entry which is preliminary data.</text>
</comment>
<keyword evidence="2" id="KW-0547">Nucleotide-binding</keyword>
<dbReference type="AlphaFoldDB" id="A0A4Y1ZDG5"/>
<dbReference type="InterPro" id="IPR059000">
    <property type="entry name" value="ATPase_P-type_domA"/>
</dbReference>
<dbReference type="InterPro" id="IPR023298">
    <property type="entry name" value="ATPase_P-typ_TM_dom_sf"/>
</dbReference>
<dbReference type="InterPro" id="IPR001757">
    <property type="entry name" value="P_typ_ATPase"/>
</dbReference>
<dbReference type="EMBL" id="BEXB01000016">
    <property type="protein sequence ID" value="GAY76638.1"/>
    <property type="molecule type" value="Genomic_DNA"/>
</dbReference>
<comment type="subcellular location">
    <subcellularLocation>
        <location evidence="1">Membrane</location>
        <topology evidence="1">Multi-pass membrane protein</topology>
    </subcellularLocation>
</comment>
<reference evidence="6 7" key="1">
    <citation type="submission" date="2017-11" db="EMBL/GenBank/DDBJ databases">
        <title>Draft Genome Sequence of Sporolactobacillus inulinus NBRC 111894 Isolated from Koso, a Japanese Sugar-Vegetable Fermented Beverage.</title>
        <authorList>
            <person name="Chiou T.Y."/>
            <person name="Oshima K."/>
            <person name="Suda W."/>
            <person name="Hattori M."/>
            <person name="Takahashi T."/>
        </authorList>
    </citation>
    <scope>NUCLEOTIDE SEQUENCE [LARGE SCALE GENOMIC DNA]</scope>
    <source>
        <strain evidence="6 7">NBRC111894</strain>
    </source>
</reference>
<keyword evidence="6" id="KW-0378">Hydrolase</keyword>
<dbReference type="SMART" id="SM00831">
    <property type="entry name" value="Cation_ATPase_N"/>
    <property type="match status" value="1"/>
</dbReference>
<proteinExistence type="predicted"/>
<keyword evidence="4" id="KW-0472">Membrane</keyword>
<sequence>MKEGWCDALNWFSQNAEQVLQELNVDPKQGLSDAEIQSRLEKYGENKLKGKKKKSLAALFFAQLKDMLIYVLLGAAVITLLIGEYADAIIILLVVLLNAVIGVFQEFKAEKAIEALQKMTTPRALVRRGGDVVEIDSKNIVPGDIVVLDAGRYIPADLRLTESANLQIEESALTGESVPSEKNAARLLRIRNPAWRSRQYGIYVDTCDLRTCGRRGCRDGNEY</sequence>
<organism evidence="6 7">
    <name type="scientific">Sporolactobacillus inulinus</name>
    <dbReference type="NCBI Taxonomy" id="2078"/>
    <lineage>
        <taxon>Bacteria</taxon>
        <taxon>Bacillati</taxon>
        <taxon>Bacillota</taxon>
        <taxon>Bacilli</taxon>
        <taxon>Bacillales</taxon>
        <taxon>Sporolactobacillaceae</taxon>
        <taxon>Sporolactobacillus</taxon>
    </lineage>
</organism>
<dbReference type="Proteomes" id="UP000319716">
    <property type="component" value="Unassembled WGS sequence"/>
</dbReference>
<protein>
    <submittedName>
        <fullName evidence="6">Calcium-transporting ATPase</fullName>
        <ecNumber evidence="6">3.6.3.8</ecNumber>
    </submittedName>
</protein>
<keyword evidence="3" id="KW-0067">ATP-binding</keyword>
<evidence type="ECO:0000256" key="3">
    <source>
        <dbReference type="ARBA" id="ARBA00022840"/>
    </source>
</evidence>
<gene>
    <name evidence="6" type="ORF">NBRC111894_2192</name>
</gene>
<dbReference type="InterPro" id="IPR004014">
    <property type="entry name" value="ATPase_P-typ_cation-transptr_N"/>
</dbReference>
<dbReference type="EC" id="3.6.3.8" evidence="6"/>
<dbReference type="Gene3D" id="1.20.1110.10">
    <property type="entry name" value="Calcium-transporting ATPase, transmembrane domain"/>
    <property type="match status" value="1"/>
</dbReference>
<evidence type="ECO:0000256" key="2">
    <source>
        <dbReference type="ARBA" id="ARBA00022741"/>
    </source>
</evidence>
<dbReference type="SUPFAM" id="SSF81653">
    <property type="entry name" value="Calcium ATPase, transduction domain A"/>
    <property type="match status" value="1"/>
</dbReference>